<dbReference type="FunFam" id="1.10.238.10:FF:000001">
    <property type="entry name" value="Calmodulin 1"/>
    <property type="match status" value="1"/>
</dbReference>
<organism evidence="4 5">
    <name type="scientific">Rotaria sordida</name>
    <dbReference type="NCBI Taxonomy" id="392033"/>
    <lineage>
        <taxon>Eukaryota</taxon>
        <taxon>Metazoa</taxon>
        <taxon>Spiralia</taxon>
        <taxon>Gnathifera</taxon>
        <taxon>Rotifera</taxon>
        <taxon>Eurotatoria</taxon>
        <taxon>Bdelloidea</taxon>
        <taxon>Philodinida</taxon>
        <taxon>Philodinidae</taxon>
        <taxon>Rotaria</taxon>
    </lineage>
</organism>
<dbReference type="InterPro" id="IPR011992">
    <property type="entry name" value="EF-hand-dom_pair"/>
</dbReference>
<dbReference type="InterPro" id="IPR018247">
    <property type="entry name" value="EF_Hand_1_Ca_BS"/>
</dbReference>
<sequence>MLRIFKELDINDDKRISKQEFKLYKKILLEREKHFNQAPFEEKLSSVFALFDRNQDNYISPHEIRETMHNLGENINDDLIKEMMQTADIDHDGRISRDEFKNLLNQLLSKK</sequence>
<dbReference type="Pfam" id="PF13499">
    <property type="entry name" value="EF-hand_7"/>
    <property type="match status" value="1"/>
</dbReference>
<evidence type="ECO:0000259" key="3">
    <source>
        <dbReference type="PROSITE" id="PS50222"/>
    </source>
</evidence>
<evidence type="ECO:0000313" key="5">
    <source>
        <dbReference type="Proteomes" id="UP000663882"/>
    </source>
</evidence>
<dbReference type="EMBL" id="CAJNOO010000308">
    <property type="protein sequence ID" value="CAF0899145.1"/>
    <property type="molecule type" value="Genomic_DNA"/>
</dbReference>
<dbReference type="Proteomes" id="UP000663882">
    <property type="component" value="Unassembled WGS sequence"/>
</dbReference>
<evidence type="ECO:0000313" key="4">
    <source>
        <dbReference type="EMBL" id="CAF0899145.1"/>
    </source>
</evidence>
<comment type="caution">
    <text evidence="4">The sequence shown here is derived from an EMBL/GenBank/DDBJ whole genome shotgun (WGS) entry which is preliminary data.</text>
</comment>
<dbReference type="GO" id="GO:0005509">
    <property type="term" value="F:calcium ion binding"/>
    <property type="evidence" value="ECO:0007669"/>
    <property type="project" value="InterPro"/>
</dbReference>
<feature type="domain" description="EF-hand" evidence="3">
    <location>
        <begin position="75"/>
        <end position="110"/>
    </location>
</feature>
<dbReference type="AlphaFoldDB" id="A0A813ZGG3"/>
<feature type="domain" description="EF-hand" evidence="3">
    <location>
        <begin position="1"/>
        <end position="31"/>
    </location>
</feature>
<name>A0A813ZGG3_9BILA</name>
<protein>
    <recommendedName>
        <fullName evidence="3">EF-hand domain-containing protein</fullName>
    </recommendedName>
</protein>
<dbReference type="CDD" id="cd00051">
    <property type="entry name" value="EFh"/>
    <property type="match status" value="1"/>
</dbReference>
<dbReference type="SUPFAM" id="SSF47473">
    <property type="entry name" value="EF-hand"/>
    <property type="match status" value="1"/>
</dbReference>
<accession>A0A813ZGG3</accession>
<dbReference type="PROSITE" id="PS50222">
    <property type="entry name" value="EF_HAND_2"/>
    <property type="match status" value="3"/>
</dbReference>
<gene>
    <name evidence="4" type="ORF">RFH988_LOCUS8892</name>
</gene>
<dbReference type="Pfam" id="PF13202">
    <property type="entry name" value="EF-hand_5"/>
    <property type="match status" value="1"/>
</dbReference>
<dbReference type="SMART" id="SM00054">
    <property type="entry name" value="EFh"/>
    <property type="match status" value="3"/>
</dbReference>
<proteinExistence type="predicted"/>
<keyword evidence="2" id="KW-0106">Calcium</keyword>
<evidence type="ECO:0000256" key="1">
    <source>
        <dbReference type="ARBA" id="ARBA00022737"/>
    </source>
</evidence>
<feature type="domain" description="EF-hand" evidence="3">
    <location>
        <begin position="39"/>
        <end position="74"/>
    </location>
</feature>
<dbReference type="PROSITE" id="PS00018">
    <property type="entry name" value="EF_HAND_1"/>
    <property type="match status" value="3"/>
</dbReference>
<evidence type="ECO:0000256" key="2">
    <source>
        <dbReference type="ARBA" id="ARBA00022837"/>
    </source>
</evidence>
<dbReference type="OrthoDB" id="26525at2759"/>
<dbReference type="InterPro" id="IPR002048">
    <property type="entry name" value="EF_hand_dom"/>
</dbReference>
<keyword evidence="1" id="KW-0677">Repeat</keyword>
<dbReference type="PANTHER" id="PTHR23050">
    <property type="entry name" value="CALCIUM BINDING PROTEIN"/>
    <property type="match status" value="1"/>
</dbReference>
<reference evidence="4" key="1">
    <citation type="submission" date="2021-02" db="EMBL/GenBank/DDBJ databases">
        <authorList>
            <person name="Nowell W R."/>
        </authorList>
    </citation>
    <scope>NUCLEOTIDE SEQUENCE</scope>
</reference>
<dbReference type="Gene3D" id="1.10.238.10">
    <property type="entry name" value="EF-hand"/>
    <property type="match status" value="1"/>
</dbReference>
<dbReference type="InterPro" id="IPR050145">
    <property type="entry name" value="Centrin_CML-like"/>
</dbReference>